<sequence length="76" mass="8193">MLLCSLHALGHLDFSVVYEINDDKWNLRDVGEALIVVAAASNSYMQSVELGTDYGGLNMGRLQGCDNDKGFGSVVV</sequence>
<evidence type="ECO:0000313" key="1">
    <source>
        <dbReference type="EMBL" id="MED6177702.1"/>
    </source>
</evidence>
<name>A0ABU6VXK2_9FABA</name>
<comment type="caution">
    <text evidence="1">The sequence shown here is derived from an EMBL/GenBank/DDBJ whole genome shotgun (WGS) entry which is preliminary data.</text>
</comment>
<protein>
    <submittedName>
        <fullName evidence="1">Uncharacterized protein</fullName>
    </submittedName>
</protein>
<reference evidence="1 2" key="1">
    <citation type="journal article" date="2023" name="Plants (Basel)">
        <title>Bridging the Gap: Combining Genomics and Transcriptomics Approaches to Understand Stylosanthes scabra, an Orphan Legume from the Brazilian Caatinga.</title>
        <authorList>
            <person name="Ferreira-Neto J.R.C."/>
            <person name="da Silva M.D."/>
            <person name="Binneck E."/>
            <person name="de Melo N.F."/>
            <person name="da Silva R.H."/>
            <person name="de Melo A.L.T.M."/>
            <person name="Pandolfi V."/>
            <person name="Bustamante F.O."/>
            <person name="Brasileiro-Vidal A.C."/>
            <person name="Benko-Iseppon A.M."/>
        </authorList>
    </citation>
    <scope>NUCLEOTIDE SEQUENCE [LARGE SCALE GENOMIC DNA]</scope>
    <source>
        <tissue evidence="1">Leaves</tissue>
    </source>
</reference>
<gene>
    <name evidence="1" type="ORF">PIB30_100575</name>
</gene>
<dbReference type="EMBL" id="JASCZI010153859">
    <property type="protein sequence ID" value="MED6177702.1"/>
    <property type="molecule type" value="Genomic_DNA"/>
</dbReference>
<organism evidence="1 2">
    <name type="scientific">Stylosanthes scabra</name>
    <dbReference type="NCBI Taxonomy" id="79078"/>
    <lineage>
        <taxon>Eukaryota</taxon>
        <taxon>Viridiplantae</taxon>
        <taxon>Streptophyta</taxon>
        <taxon>Embryophyta</taxon>
        <taxon>Tracheophyta</taxon>
        <taxon>Spermatophyta</taxon>
        <taxon>Magnoliopsida</taxon>
        <taxon>eudicotyledons</taxon>
        <taxon>Gunneridae</taxon>
        <taxon>Pentapetalae</taxon>
        <taxon>rosids</taxon>
        <taxon>fabids</taxon>
        <taxon>Fabales</taxon>
        <taxon>Fabaceae</taxon>
        <taxon>Papilionoideae</taxon>
        <taxon>50 kb inversion clade</taxon>
        <taxon>dalbergioids sensu lato</taxon>
        <taxon>Dalbergieae</taxon>
        <taxon>Pterocarpus clade</taxon>
        <taxon>Stylosanthes</taxon>
    </lineage>
</organism>
<dbReference type="Proteomes" id="UP001341840">
    <property type="component" value="Unassembled WGS sequence"/>
</dbReference>
<accession>A0ABU6VXK2</accession>
<evidence type="ECO:0000313" key="2">
    <source>
        <dbReference type="Proteomes" id="UP001341840"/>
    </source>
</evidence>
<proteinExistence type="predicted"/>
<keyword evidence="2" id="KW-1185">Reference proteome</keyword>